<evidence type="ECO:0000313" key="1">
    <source>
        <dbReference type="EMBL" id="GAI85483.1"/>
    </source>
</evidence>
<proteinExistence type="predicted"/>
<accession>X1RXW6</accession>
<dbReference type="EMBL" id="BARW01008550">
    <property type="protein sequence ID" value="GAI85483.1"/>
    <property type="molecule type" value="Genomic_DNA"/>
</dbReference>
<comment type="caution">
    <text evidence="1">The sequence shown here is derived from an EMBL/GenBank/DDBJ whole genome shotgun (WGS) entry which is preliminary data.</text>
</comment>
<sequence length="38" mass="4478">MKLLTPFYGKHLEYGAKLVDVRGWQLASVYTSVEEEYR</sequence>
<evidence type="ECO:0008006" key="2">
    <source>
        <dbReference type="Google" id="ProtNLM"/>
    </source>
</evidence>
<gene>
    <name evidence="1" type="ORF">S12H4_17481</name>
</gene>
<protein>
    <recommendedName>
        <fullName evidence="2">Aminomethyltransferase folate-binding domain-containing protein</fullName>
    </recommendedName>
</protein>
<name>X1RXW6_9ZZZZ</name>
<dbReference type="AlphaFoldDB" id="X1RXW6"/>
<reference evidence="1" key="1">
    <citation type="journal article" date="2014" name="Front. Microbiol.">
        <title>High frequency of phylogenetically diverse reductive dehalogenase-homologous genes in deep subseafloor sedimentary metagenomes.</title>
        <authorList>
            <person name="Kawai M."/>
            <person name="Futagami T."/>
            <person name="Toyoda A."/>
            <person name="Takaki Y."/>
            <person name="Nishi S."/>
            <person name="Hori S."/>
            <person name="Arai W."/>
            <person name="Tsubouchi T."/>
            <person name="Morono Y."/>
            <person name="Uchiyama I."/>
            <person name="Ito T."/>
            <person name="Fujiyama A."/>
            <person name="Inagaki F."/>
            <person name="Takami H."/>
        </authorList>
    </citation>
    <scope>NUCLEOTIDE SEQUENCE</scope>
    <source>
        <strain evidence="1">Expedition CK06-06</strain>
    </source>
</reference>
<dbReference type="SUPFAM" id="SSF103025">
    <property type="entry name" value="Folate-binding domain"/>
    <property type="match status" value="1"/>
</dbReference>
<organism evidence="1">
    <name type="scientific">marine sediment metagenome</name>
    <dbReference type="NCBI Taxonomy" id="412755"/>
    <lineage>
        <taxon>unclassified sequences</taxon>
        <taxon>metagenomes</taxon>
        <taxon>ecological metagenomes</taxon>
    </lineage>
</organism>
<feature type="non-terminal residue" evidence="1">
    <location>
        <position position="38"/>
    </location>
</feature>